<organism evidence="1 2">
    <name type="scientific">Arboricoccus pini</name>
    <dbReference type="NCBI Taxonomy" id="1963835"/>
    <lineage>
        <taxon>Bacteria</taxon>
        <taxon>Pseudomonadati</taxon>
        <taxon>Pseudomonadota</taxon>
        <taxon>Alphaproteobacteria</taxon>
        <taxon>Geminicoccales</taxon>
        <taxon>Geminicoccaceae</taxon>
        <taxon>Arboricoccus</taxon>
    </lineage>
</organism>
<accession>A0A212R4Y5</accession>
<dbReference type="RefSeq" id="WP_279311738.1">
    <property type="nucleotide sequence ID" value="NZ_FYEH01000005.1"/>
</dbReference>
<name>A0A212R4Y5_9PROT</name>
<sequence length="41" mass="4715">MNRSIVRRDLTGNRWRVVLFADKLDWRNFGLSVPANAGTVI</sequence>
<proteinExistence type="predicted"/>
<evidence type="ECO:0000313" key="1">
    <source>
        <dbReference type="EMBL" id="SNB67092.1"/>
    </source>
</evidence>
<evidence type="ECO:0000313" key="2">
    <source>
        <dbReference type="Proteomes" id="UP000197065"/>
    </source>
</evidence>
<keyword evidence="2" id="KW-1185">Reference proteome</keyword>
<reference evidence="1 2" key="1">
    <citation type="submission" date="2017-06" db="EMBL/GenBank/DDBJ databases">
        <authorList>
            <person name="Kim H.J."/>
            <person name="Triplett B.A."/>
        </authorList>
    </citation>
    <scope>NUCLEOTIDE SEQUENCE [LARGE SCALE GENOMIC DNA]</scope>
    <source>
        <strain evidence="1 2">B29T1</strain>
    </source>
</reference>
<dbReference type="EMBL" id="FYEH01000005">
    <property type="protein sequence ID" value="SNB67092.1"/>
    <property type="molecule type" value="Genomic_DNA"/>
</dbReference>
<dbReference type="Proteomes" id="UP000197065">
    <property type="component" value="Unassembled WGS sequence"/>
</dbReference>
<dbReference type="AlphaFoldDB" id="A0A212R4Y5"/>
<gene>
    <name evidence="1" type="ORF">SAMN07250955_105254</name>
</gene>
<protein>
    <submittedName>
        <fullName evidence="1">Uncharacterized protein</fullName>
    </submittedName>
</protein>